<dbReference type="InterPro" id="IPR050173">
    <property type="entry name" value="ABC_transporter_C-like"/>
</dbReference>
<dbReference type="GO" id="GO:0042626">
    <property type="term" value="F:ATPase-coupled transmembrane transporter activity"/>
    <property type="evidence" value="ECO:0007669"/>
    <property type="project" value="TreeGrafter"/>
</dbReference>
<evidence type="ECO:0000313" key="10">
    <source>
        <dbReference type="Proteomes" id="UP000193922"/>
    </source>
</evidence>
<evidence type="ECO:0000256" key="2">
    <source>
        <dbReference type="ARBA" id="ARBA00022448"/>
    </source>
</evidence>
<evidence type="ECO:0000256" key="6">
    <source>
        <dbReference type="ARBA" id="ARBA00022989"/>
    </source>
</evidence>
<protein>
    <submittedName>
        <fullName evidence="9">p-loop containing nucleoside triphosphate hydrolase protein</fullName>
    </submittedName>
</protein>
<dbReference type="InterPro" id="IPR027417">
    <property type="entry name" value="P-loop_NTPase"/>
</dbReference>
<evidence type="ECO:0000256" key="3">
    <source>
        <dbReference type="ARBA" id="ARBA00022692"/>
    </source>
</evidence>
<dbReference type="Proteomes" id="UP000193922">
    <property type="component" value="Unassembled WGS sequence"/>
</dbReference>
<dbReference type="GO" id="GO:0016887">
    <property type="term" value="F:ATP hydrolysis activity"/>
    <property type="evidence" value="ECO:0007669"/>
    <property type="project" value="InterPro"/>
</dbReference>
<keyword evidence="9" id="KW-0378">Hydrolase</keyword>
<comment type="subcellular location">
    <subcellularLocation>
        <location evidence="1">Membrane</location>
        <topology evidence="1">Multi-pass membrane protein</topology>
    </subcellularLocation>
</comment>
<dbReference type="CDD" id="cd03244">
    <property type="entry name" value="ABCC_MRP_domain2"/>
    <property type="match status" value="1"/>
</dbReference>
<feature type="domain" description="ABC transporter" evidence="8">
    <location>
        <begin position="228"/>
        <end position="478"/>
    </location>
</feature>
<keyword evidence="5" id="KW-0067">ATP-binding</keyword>
<keyword evidence="3" id="KW-0812">Transmembrane</keyword>
<evidence type="ECO:0000256" key="1">
    <source>
        <dbReference type="ARBA" id="ARBA00004141"/>
    </source>
</evidence>
<dbReference type="GO" id="GO:0005524">
    <property type="term" value="F:ATP binding"/>
    <property type="evidence" value="ECO:0007669"/>
    <property type="project" value="UniProtKB-KW"/>
</dbReference>
<organism evidence="9 10">
    <name type="scientific">Linderina pennispora</name>
    <dbReference type="NCBI Taxonomy" id="61395"/>
    <lineage>
        <taxon>Eukaryota</taxon>
        <taxon>Fungi</taxon>
        <taxon>Fungi incertae sedis</taxon>
        <taxon>Zoopagomycota</taxon>
        <taxon>Kickxellomycotina</taxon>
        <taxon>Kickxellomycetes</taxon>
        <taxon>Kickxellales</taxon>
        <taxon>Kickxellaceae</taxon>
        <taxon>Linderina</taxon>
    </lineage>
</organism>
<dbReference type="AlphaFoldDB" id="A0A1Y1W5S2"/>
<sequence>MAQSLQIMLQVQLVKKIAILFNWDRAKICNSLPYQIYQKVLGALYALNVIIHGAQRMPMALTVVLPTAAAAFLASQMISVAYKRLNGVFYSTSKYVPLTSIKVIADYQEVMRIQGVLGIHLRVCASRIANYSNIVLHNNLLEKSTYTLDIQATMVVKSAMLLYQVEMVMRLVEIMLTGIKKVSNAGHNLKQELPLLSKYFVYTGLPREAPTTIEESQSLQSWPTDGTVEFRNYSMRYRENLDTVLNDISFSVGCKEKVGIVGRTGAGKSSLTYALLRLIEPAGGSIFIDGVDISTIGLQELRSKISIIPQDPALFSGTIRENLDPLEEFTDDEIWTAIRKGHMEDLVDKPTQTCDIDDDMSGPWVEGTGLDKWVEDDGKNFSVGQCQLVSLCRALLWERKILVLDEATANVDTRTDQTMQHVIREEFKDCTILTIAHRLRTVMDNDRILVMDQGRVAEFDTPVNLLAQNSLFKKPRRGYGVQ</sequence>
<dbReference type="InterPro" id="IPR003439">
    <property type="entry name" value="ABC_transporter-like_ATP-bd"/>
</dbReference>
<name>A0A1Y1W5S2_9FUNG</name>
<dbReference type="PROSITE" id="PS00211">
    <property type="entry name" value="ABC_TRANSPORTER_1"/>
    <property type="match status" value="1"/>
</dbReference>
<evidence type="ECO:0000256" key="4">
    <source>
        <dbReference type="ARBA" id="ARBA00022741"/>
    </source>
</evidence>
<dbReference type="PANTHER" id="PTHR24223">
    <property type="entry name" value="ATP-BINDING CASSETTE SUB-FAMILY C"/>
    <property type="match status" value="1"/>
</dbReference>
<dbReference type="InterPro" id="IPR003593">
    <property type="entry name" value="AAA+_ATPase"/>
</dbReference>
<dbReference type="RefSeq" id="XP_040742477.1">
    <property type="nucleotide sequence ID" value="XM_040887937.1"/>
</dbReference>
<evidence type="ECO:0000313" key="9">
    <source>
        <dbReference type="EMBL" id="ORX68695.1"/>
    </source>
</evidence>
<dbReference type="STRING" id="61395.A0A1Y1W5S2"/>
<accession>A0A1Y1W5S2</accession>
<dbReference type="Pfam" id="PF00005">
    <property type="entry name" value="ABC_tran"/>
    <property type="match status" value="1"/>
</dbReference>
<comment type="caution">
    <text evidence="9">The sequence shown here is derived from an EMBL/GenBank/DDBJ whole genome shotgun (WGS) entry which is preliminary data.</text>
</comment>
<dbReference type="FunFam" id="3.40.50.300:FF:000565">
    <property type="entry name" value="ABC bile acid transporter"/>
    <property type="match status" value="1"/>
</dbReference>
<evidence type="ECO:0000259" key="8">
    <source>
        <dbReference type="PROSITE" id="PS50893"/>
    </source>
</evidence>
<dbReference type="PROSITE" id="PS50893">
    <property type="entry name" value="ABC_TRANSPORTER_2"/>
    <property type="match status" value="1"/>
</dbReference>
<evidence type="ECO:0000256" key="5">
    <source>
        <dbReference type="ARBA" id="ARBA00022840"/>
    </source>
</evidence>
<dbReference type="GO" id="GO:0016020">
    <property type="term" value="C:membrane"/>
    <property type="evidence" value="ECO:0007669"/>
    <property type="project" value="UniProtKB-SubCell"/>
</dbReference>
<proteinExistence type="predicted"/>
<keyword evidence="6" id="KW-1133">Transmembrane helix</keyword>
<dbReference type="Gene3D" id="3.40.50.300">
    <property type="entry name" value="P-loop containing nucleotide triphosphate hydrolases"/>
    <property type="match status" value="1"/>
</dbReference>
<keyword evidence="4" id="KW-0547">Nucleotide-binding</keyword>
<gene>
    <name evidence="9" type="ORF">DL89DRAFT_268471</name>
</gene>
<keyword evidence="10" id="KW-1185">Reference proteome</keyword>
<dbReference type="EMBL" id="MCFD01000009">
    <property type="protein sequence ID" value="ORX68695.1"/>
    <property type="molecule type" value="Genomic_DNA"/>
</dbReference>
<keyword evidence="2" id="KW-0813">Transport</keyword>
<keyword evidence="7" id="KW-0472">Membrane</keyword>
<dbReference type="SMART" id="SM00382">
    <property type="entry name" value="AAA"/>
    <property type="match status" value="1"/>
</dbReference>
<reference evidence="9 10" key="1">
    <citation type="submission" date="2016-07" db="EMBL/GenBank/DDBJ databases">
        <title>Pervasive Adenine N6-methylation of Active Genes in Fungi.</title>
        <authorList>
            <consortium name="DOE Joint Genome Institute"/>
            <person name="Mondo S.J."/>
            <person name="Dannebaum R.O."/>
            <person name="Kuo R.C."/>
            <person name="Labutti K."/>
            <person name="Haridas S."/>
            <person name="Kuo A."/>
            <person name="Salamov A."/>
            <person name="Ahrendt S.R."/>
            <person name="Lipzen A."/>
            <person name="Sullivan W."/>
            <person name="Andreopoulos W.B."/>
            <person name="Clum A."/>
            <person name="Lindquist E."/>
            <person name="Daum C."/>
            <person name="Ramamoorthy G.K."/>
            <person name="Gryganskyi A."/>
            <person name="Culley D."/>
            <person name="Magnuson J.K."/>
            <person name="James T.Y."/>
            <person name="O'Malley M.A."/>
            <person name="Stajich J.E."/>
            <person name="Spatafora J.W."/>
            <person name="Visel A."/>
            <person name="Grigoriev I.V."/>
        </authorList>
    </citation>
    <scope>NUCLEOTIDE SEQUENCE [LARGE SCALE GENOMIC DNA]</scope>
    <source>
        <strain evidence="9 10">ATCC 12442</strain>
    </source>
</reference>
<dbReference type="OrthoDB" id="6500128at2759"/>
<dbReference type="GeneID" id="63804585"/>
<dbReference type="SUPFAM" id="SSF52540">
    <property type="entry name" value="P-loop containing nucleoside triphosphate hydrolases"/>
    <property type="match status" value="1"/>
</dbReference>
<dbReference type="InterPro" id="IPR017871">
    <property type="entry name" value="ABC_transporter-like_CS"/>
</dbReference>
<evidence type="ECO:0000256" key="7">
    <source>
        <dbReference type="ARBA" id="ARBA00023136"/>
    </source>
</evidence>